<dbReference type="Gene3D" id="1.20.1070.10">
    <property type="entry name" value="Rhodopsin 7-helix transmembrane proteins"/>
    <property type="match status" value="1"/>
</dbReference>
<evidence type="ECO:0000256" key="2">
    <source>
        <dbReference type="ARBA" id="ARBA00004651"/>
    </source>
</evidence>
<dbReference type="SUPFAM" id="SSF81321">
    <property type="entry name" value="Family A G protein-coupled receptor-like"/>
    <property type="match status" value="1"/>
</dbReference>
<feature type="transmembrane region" description="Helical" evidence="13">
    <location>
        <begin position="133"/>
        <end position="150"/>
    </location>
</feature>
<proteinExistence type="inferred from homology"/>
<feature type="domain" description="G-protein coupled receptors family 1 profile" evidence="14">
    <location>
        <begin position="22"/>
        <end position="286"/>
    </location>
</feature>
<dbReference type="AlphaFoldDB" id="A0A9W2VV82"/>
<evidence type="ECO:0000256" key="10">
    <source>
        <dbReference type="ARBA" id="ARBA00023170"/>
    </source>
</evidence>
<dbReference type="InterPro" id="IPR004072">
    <property type="entry name" value="Vmron_rcpt_1"/>
</dbReference>
<evidence type="ECO:0000256" key="5">
    <source>
        <dbReference type="ARBA" id="ARBA00022507"/>
    </source>
</evidence>
<accession>A0A9W2VV82</accession>
<evidence type="ECO:0000313" key="16">
    <source>
        <dbReference type="RefSeq" id="XP_053762283.1"/>
    </source>
</evidence>
<evidence type="ECO:0000256" key="13">
    <source>
        <dbReference type="RuleBase" id="RU364061"/>
    </source>
</evidence>
<evidence type="ECO:0000256" key="6">
    <source>
        <dbReference type="ARBA" id="ARBA00022692"/>
    </source>
</evidence>
<dbReference type="PRINTS" id="PR01534">
    <property type="entry name" value="VOMERONASL1R"/>
</dbReference>
<name>A0A9W2VV82_PANPR</name>
<comment type="subcellular location">
    <subcellularLocation>
        <location evidence="2 13">Cell membrane</location>
        <topology evidence="2 13">Multi-pass membrane protein</topology>
    </subcellularLocation>
</comment>
<reference evidence="16" key="1">
    <citation type="submission" date="2025-08" db="UniProtKB">
        <authorList>
            <consortium name="RefSeq"/>
        </authorList>
    </citation>
    <scope>IDENTIFICATION</scope>
    <source>
        <tissue evidence="16">Whole blood</tissue>
    </source>
</reference>
<keyword evidence="4 13" id="KW-1003">Cell membrane</keyword>
<comment type="function">
    <text evidence="1">Putative pheromone receptor.</text>
</comment>
<comment type="similarity">
    <text evidence="3 13">Belongs to the G-protein coupled receptor 1 family.</text>
</comment>
<dbReference type="PROSITE" id="PS50262">
    <property type="entry name" value="G_PROTEIN_RECEP_F1_2"/>
    <property type="match status" value="1"/>
</dbReference>
<protein>
    <recommendedName>
        <fullName evidence="13">Vomeronasal type-1 receptor</fullName>
    </recommendedName>
</protein>
<evidence type="ECO:0000256" key="9">
    <source>
        <dbReference type="ARBA" id="ARBA00023136"/>
    </source>
</evidence>
<evidence type="ECO:0000256" key="4">
    <source>
        <dbReference type="ARBA" id="ARBA00022475"/>
    </source>
</evidence>
<dbReference type="Pfam" id="PF03402">
    <property type="entry name" value="V1R"/>
    <property type="match status" value="1"/>
</dbReference>
<keyword evidence="7 13" id="KW-1133">Transmembrane helix</keyword>
<evidence type="ECO:0000313" key="15">
    <source>
        <dbReference type="Proteomes" id="UP001165780"/>
    </source>
</evidence>
<evidence type="ECO:0000256" key="7">
    <source>
        <dbReference type="ARBA" id="ARBA00022989"/>
    </source>
</evidence>
<dbReference type="GO" id="GO:0019236">
    <property type="term" value="P:response to pheromone"/>
    <property type="evidence" value="ECO:0007669"/>
    <property type="project" value="UniProtKB-KW"/>
</dbReference>
<evidence type="ECO:0000256" key="3">
    <source>
        <dbReference type="ARBA" id="ARBA00010663"/>
    </source>
</evidence>
<dbReference type="GeneID" id="128778051"/>
<feature type="transmembrane region" description="Helical" evidence="13">
    <location>
        <begin position="265"/>
        <end position="286"/>
    </location>
</feature>
<feature type="transmembrane region" description="Helical" evidence="13">
    <location>
        <begin position="235"/>
        <end position="253"/>
    </location>
</feature>
<keyword evidence="11" id="KW-0325">Glycoprotein</keyword>
<dbReference type="GO" id="GO:0005886">
    <property type="term" value="C:plasma membrane"/>
    <property type="evidence" value="ECO:0007669"/>
    <property type="project" value="UniProtKB-SubCell"/>
</dbReference>
<dbReference type="Proteomes" id="UP001165780">
    <property type="component" value="Unplaced"/>
</dbReference>
<dbReference type="GO" id="GO:0007606">
    <property type="term" value="P:sensory perception of chemical stimulus"/>
    <property type="evidence" value="ECO:0007669"/>
    <property type="project" value="UniProtKB-ARBA"/>
</dbReference>
<gene>
    <name evidence="16" type="primary">LOC128778051</name>
</gene>
<dbReference type="PANTHER" id="PTHR24062">
    <property type="entry name" value="VOMERONASAL TYPE-1 RECEPTOR"/>
    <property type="match status" value="1"/>
</dbReference>
<evidence type="ECO:0000256" key="12">
    <source>
        <dbReference type="ARBA" id="ARBA00023224"/>
    </source>
</evidence>
<evidence type="ECO:0000259" key="14">
    <source>
        <dbReference type="PROSITE" id="PS50262"/>
    </source>
</evidence>
<dbReference type="InterPro" id="IPR017452">
    <property type="entry name" value="GPCR_Rhodpsn_7TM"/>
</dbReference>
<feature type="transmembrane region" description="Helical" evidence="13">
    <location>
        <begin position="7"/>
        <end position="28"/>
    </location>
</feature>
<keyword evidence="8 13" id="KW-0297">G-protein coupled receptor</keyword>
<keyword evidence="15" id="KW-1185">Reference proteome</keyword>
<evidence type="ECO:0000256" key="1">
    <source>
        <dbReference type="ARBA" id="ARBA00003878"/>
    </source>
</evidence>
<evidence type="ECO:0000256" key="11">
    <source>
        <dbReference type="ARBA" id="ARBA00023180"/>
    </source>
</evidence>
<keyword evidence="12 13" id="KW-0807">Transducer</keyword>
<keyword evidence="6 13" id="KW-0812">Transmembrane</keyword>
<organism evidence="15 16">
    <name type="scientific">Panthera pardus</name>
    <name type="common">Leopard</name>
    <name type="synonym">Felis pardus</name>
    <dbReference type="NCBI Taxonomy" id="9691"/>
    <lineage>
        <taxon>Eukaryota</taxon>
        <taxon>Metazoa</taxon>
        <taxon>Chordata</taxon>
        <taxon>Craniata</taxon>
        <taxon>Vertebrata</taxon>
        <taxon>Euteleostomi</taxon>
        <taxon>Mammalia</taxon>
        <taxon>Eutheria</taxon>
        <taxon>Laurasiatheria</taxon>
        <taxon>Carnivora</taxon>
        <taxon>Feliformia</taxon>
        <taxon>Felidae</taxon>
        <taxon>Pantherinae</taxon>
        <taxon>Panthera</taxon>
    </lineage>
</organism>
<sequence length="313" mass="35836">MTAIDLVMVMIFLLQTIVGLLGNFYLLYRYLLLSLTGWGFRSTDFILKHLTIANSLVILSKGVPHMMAVRGLKEFLNDIRCKFVFYVHRVCRNVSIGTVCLLSLFQTIIISPRDSRWGGLKVKASKYLGSSNILCWILNIMFSIIIPMYITGKWSHPNVTKAKSYGYCYSRGPDYIAQLLHLASVLFHDGFCLGLMIWANGSMVLILHRHKQQVQYIHSNNLSTRSSPESTATQSILILVITFVFLCILSFIFHNCSVIFDNPSWWLMNTTTLITACFPTVSPYIFMSHDSRLSRFCFVKKRNTKLLKFIINV</sequence>
<evidence type="ECO:0000256" key="8">
    <source>
        <dbReference type="ARBA" id="ARBA00023040"/>
    </source>
</evidence>
<dbReference type="FunFam" id="1.20.1070.10:FF:000033">
    <property type="entry name" value="Vomeronasal type-1 receptor"/>
    <property type="match status" value="1"/>
</dbReference>
<feature type="transmembrane region" description="Helical" evidence="13">
    <location>
        <begin position="185"/>
        <end position="207"/>
    </location>
</feature>
<keyword evidence="10 13" id="KW-0675">Receptor</keyword>
<dbReference type="GO" id="GO:0016503">
    <property type="term" value="F:pheromone receptor activity"/>
    <property type="evidence" value="ECO:0007669"/>
    <property type="project" value="InterPro"/>
</dbReference>
<dbReference type="RefSeq" id="XP_053762283.1">
    <property type="nucleotide sequence ID" value="XM_053906308.1"/>
</dbReference>
<keyword evidence="9 13" id="KW-0472">Membrane</keyword>
<keyword evidence="5 13" id="KW-0589">Pheromone response</keyword>